<reference evidence="2 3" key="1">
    <citation type="submission" date="2016-01" db="EMBL/GenBank/DDBJ databases">
        <title>Amycolatopsis coloradensis genome sequencing and assembly.</title>
        <authorList>
            <person name="Mayilraj S."/>
        </authorList>
    </citation>
    <scope>NUCLEOTIDE SEQUENCE [LARGE SCALE GENOMIC DNA]</scope>
    <source>
        <strain evidence="2 3">DSM 44225</strain>
    </source>
</reference>
<sequence>MATLALASLSGTSASAATVSDDSAGRFCAWVVGPAQNDDVSPVLAKSCSDVSPAAAAAGLASQGNEPAISAIAEATPLMYWYSNGNYNRNAAGNMTTIYGNSGPCDSAGYRVEPDSYWKANMSSILGDNNCGYAHVTNRALNSAHDFNIDFGAEGAYLGGWDNNVGLTKAHA</sequence>
<name>A0A1R0KFX3_9PSEU</name>
<proteinExistence type="predicted"/>
<dbReference type="Proteomes" id="UP000187486">
    <property type="component" value="Unassembled WGS sequence"/>
</dbReference>
<feature type="chain" id="PRO_5012277303" description="Peptidase M23" evidence="1">
    <location>
        <begin position="17"/>
        <end position="172"/>
    </location>
</feature>
<dbReference type="EMBL" id="MQUQ01000026">
    <property type="protein sequence ID" value="OLZ44395.1"/>
    <property type="molecule type" value="Genomic_DNA"/>
</dbReference>
<keyword evidence="1" id="KW-0732">Signal</keyword>
<dbReference type="AlphaFoldDB" id="A0A1R0KFX3"/>
<evidence type="ECO:0000256" key="1">
    <source>
        <dbReference type="SAM" id="SignalP"/>
    </source>
</evidence>
<evidence type="ECO:0000313" key="2">
    <source>
        <dbReference type="EMBL" id="OLZ44395.1"/>
    </source>
</evidence>
<feature type="signal peptide" evidence="1">
    <location>
        <begin position="1"/>
        <end position="16"/>
    </location>
</feature>
<evidence type="ECO:0008006" key="4">
    <source>
        <dbReference type="Google" id="ProtNLM"/>
    </source>
</evidence>
<keyword evidence="3" id="KW-1185">Reference proteome</keyword>
<accession>A0A1R0KFX3</accession>
<evidence type="ECO:0000313" key="3">
    <source>
        <dbReference type="Proteomes" id="UP000187486"/>
    </source>
</evidence>
<organism evidence="2 3">
    <name type="scientific">Amycolatopsis coloradensis</name>
    <dbReference type="NCBI Taxonomy" id="76021"/>
    <lineage>
        <taxon>Bacteria</taxon>
        <taxon>Bacillati</taxon>
        <taxon>Actinomycetota</taxon>
        <taxon>Actinomycetes</taxon>
        <taxon>Pseudonocardiales</taxon>
        <taxon>Pseudonocardiaceae</taxon>
        <taxon>Amycolatopsis</taxon>
    </lineage>
</organism>
<protein>
    <recommendedName>
        <fullName evidence="4">Peptidase M23</fullName>
    </recommendedName>
</protein>
<comment type="caution">
    <text evidence="2">The sequence shown here is derived from an EMBL/GenBank/DDBJ whole genome shotgun (WGS) entry which is preliminary data.</text>
</comment>
<gene>
    <name evidence="2" type="ORF">BS329_36790</name>
</gene>